<dbReference type="EMBL" id="OBML01000006">
    <property type="protein sequence ID" value="SOC09631.1"/>
    <property type="molecule type" value="Genomic_DNA"/>
</dbReference>
<sequence length="150" mass="16967">MSDRIVKKVELKAPVSRVWRALSDHEEFGAWFRVRLDGPFVPGSISTGRMTYPGYEHYPWLATVEKMEPERLLSFRWHDFDEASGVAVGDQPTTLVEFRLEPVEGGTLLTITESGFEALPDARRLEVLRGNTQGWNIQAENIARHVAPSS</sequence>
<protein>
    <submittedName>
        <fullName evidence="3">Uncharacterized conserved protein YndB, AHSA1/START domain</fullName>
    </submittedName>
</protein>
<dbReference type="InterPro" id="IPR023393">
    <property type="entry name" value="START-like_dom_sf"/>
</dbReference>
<dbReference type="Pfam" id="PF08327">
    <property type="entry name" value="AHSA1"/>
    <property type="match status" value="1"/>
</dbReference>
<dbReference type="Gene3D" id="3.30.530.20">
    <property type="match status" value="1"/>
</dbReference>
<dbReference type="AlphaFoldDB" id="A0A285SP53"/>
<accession>A0A285SP53</accession>
<dbReference type="OrthoDB" id="9805228at2"/>
<dbReference type="InterPro" id="IPR013538">
    <property type="entry name" value="ASHA1/2-like_C"/>
</dbReference>
<name>A0A285SP53_9HYPH</name>
<evidence type="ECO:0000313" key="4">
    <source>
        <dbReference type="Proteomes" id="UP000219331"/>
    </source>
</evidence>
<dbReference type="STRING" id="538381.GCA_001696535_02606"/>
<keyword evidence="4" id="KW-1185">Reference proteome</keyword>
<dbReference type="CDD" id="cd08898">
    <property type="entry name" value="SRPBCC_CalC_Aha1-like_5"/>
    <property type="match status" value="1"/>
</dbReference>
<feature type="domain" description="Activator of Hsp90 ATPase homologue 1/2-like C-terminal" evidence="2">
    <location>
        <begin position="12"/>
        <end position="146"/>
    </location>
</feature>
<proteinExistence type="inferred from homology"/>
<dbReference type="SUPFAM" id="SSF55961">
    <property type="entry name" value="Bet v1-like"/>
    <property type="match status" value="1"/>
</dbReference>
<dbReference type="RefSeq" id="WP_067220670.1">
    <property type="nucleotide sequence ID" value="NZ_JAJGNR010000002.1"/>
</dbReference>
<reference evidence="3 4" key="1">
    <citation type="submission" date="2017-08" db="EMBL/GenBank/DDBJ databases">
        <authorList>
            <person name="de Groot N.N."/>
        </authorList>
    </citation>
    <scope>NUCLEOTIDE SEQUENCE [LARGE SCALE GENOMIC DNA]</scope>
    <source>
        <strain evidence="3 4">USBA 352</strain>
    </source>
</reference>
<evidence type="ECO:0000313" key="3">
    <source>
        <dbReference type="EMBL" id="SOC09631.1"/>
    </source>
</evidence>
<comment type="similarity">
    <text evidence="1">Belongs to the AHA1 family.</text>
</comment>
<evidence type="ECO:0000256" key="1">
    <source>
        <dbReference type="ARBA" id="ARBA00006817"/>
    </source>
</evidence>
<dbReference type="Proteomes" id="UP000219331">
    <property type="component" value="Unassembled WGS sequence"/>
</dbReference>
<gene>
    <name evidence="3" type="ORF">SAMN05421512_10677</name>
</gene>
<evidence type="ECO:0000259" key="2">
    <source>
        <dbReference type="Pfam" id="PF08327"/>
    </source>
</evidence>
<organism evidence="3 4">
    <name type="scientific">Stappia indica</name>
    <dbReference type="NCBI Taxonomy" id="538381"/>
    <lineage>
        <taxon>Bacteria</taxon>
        <taxon>Pseudomonadati</taxon>
        <taxon>Pseudomonadota</taxon>
        <taxon>Alphaproteobacteria</taxon>
        <taxon>Hyphomicrobiales</taxon>
        <taxon>Stappiaceae</taxon>
        <taxon>Stappia</taxon>
    </lineage>
</organism>